<keyword evidence="6 8" id="KW-1133">Transmembrane helix</keyword>
<sequence length="364" mass="40500">MAVLKVPNCAQCVVPITNGPAKASNFRSPFPVSFERLSQPIEDGATYEVELSLVVPVMNEEESLGPLIDRICDAMKGFDKSWELILIDDGSTDRTLSYARSYLDREGLDLRIVEFQRNFGKASGLQAGFDASRGRLIATLDGDLQNDPYDIPSMVAELNARDLDLLCGWRKARQDALVLRKIPSWCANYLIGSATGVKIHDNGCGLKLYRSAVIKQVRILGGMHRFIPAWVASVVPSSRIGEVVVTHHARQFGESKYGISRTIRVFLDLLSVLFFMRFKQRPGHFFGTIGLIIGAISSLILLYLFWVKFGLGESIGTRPLLLIGVMLFLTSIQMITTGILAEMLTRSSDTQKNYVVRKTYQKDA</sequence>
<gene>
    <name evidence="10" type="ORF">G6N76_06355</name>
</gene>
<protein>
    <submittedName>
        <fullName evidence="10">Glycosyltransferase family 2 protein</fullName>
    </submittedName>
</protein>
<dbReference type="PANTHER" id="PTHR48090:SF3">
    <property type="entry name" value="UNDECAPRENYL-PHOSPHATE 4-DEOXY-4-FORMAMIDO-L-ARABINOSE TRANSFERASE"/>
    <property type="match status" value="1"/>
</dbReference>
<dbReference type="GO" id="GO:0016757">
    <property type="term" value="F:glycosyltransferase activity"/>
    <property type="evidence" value="ECO:0007669"/>
    <property type="project" value="UniProtKB-KW"/>
</dbReference>
<keyword evidence="4 8" id="KW-0812">Transmembrane</keyword>
<keyword evidence="5" id="KW-0448">Lipopolysaccharide biosynthesis</keyword>
<evidence type="ECO:0000256" key="1">
    <source>
        <dbReference type="ARBA" id="ARBA00022475"/>
    </source>
</evidence>
<proteinExistence type="predicted"/>
<evidence type="ECO:0000256" key="6">
    <source>
        <dbReference type="ARBA" id="ARBA00022989"/>
    </source>
</evidence>
<dbReference type="EMBL" id="JAAKZH010000002">
    <property type="protein sequence ID" value="NGO63289.1"/>
    <property type="molecule type" value="Genomic_DNA"/>
</dbReference>
<evidence type="ECO:0000259" key="9">
    <source>
        <dbReference type="Pfam" id="PF00535"/>
    </source>
</evidence>
<dbReference type="Proteomes" id="UP000477849">
    <property type="component" value="Unassembled WGS sequence"/>
</dbReference>
<dbReference type="GO" id="GO:0005886">
    <property type="term" value="C:plasma membrane"/>
    <property type="evidence" value="ECO:0007669"/>
    <property type="project" value="TreeGrafter"/>
</dbReference>
<dbReference type="Gene3D" id="3.90.550.10">
    <property type="entry name" value="Spore Coat Polysaccharide Biosynthesis Protein SpsA, Chain A"/>
    <property type="match status" value="1"/>
</dbReference>
<accession>A0A6M1RVX6</accession>
<organism evidence="10 11">
    <name type="scientific">Rhizobium daejeonense</name>
    <dbReference type="NCBI Taxonomy" id="240521"/>
    <lineage>
        <taxon>Bacteria</taxon>
        <taxon>Pseudomonadati</taxon>
        <taxon>Pseudomonadota</taxon>
        <taxon>Alphaproteobacteria</taxon>
        <taxon>Hyphomicrobiales</taxon>
        <taxon>Rhizobiaceae</taxon>
        <taxon>Rhizobium/Agrobacterium group</taxon>
        <taxon>Rhizobium</taxon>
    </lineage>
</organism>
<reference evidence="10 11" key="1">
    <citation type="submission" date="2020-02" db="EMBL/GenBank/DDBJ databases">
        <title>Genome sequence of the type strain CCBAU10050 of Rhizobium daejeonense.</title>
        <authorList>
            <person name="Gao J."/>
            <person name="Sun J."/>
        </authorList>
    </citation>
    <scope>NUCLEOTIDE SEQUENCE [LARGE SCALE GENOMIC DNA]</scope>
    <source>
        <strain evidence="10 11">CCBAU10050</strain>
    </source>
</reference>
<keyword evidence="2" id="KW-0328">Glycosyltransferase</keyword>
<dbReference type="GO" id="GO:0009103">
    <property type="term" value="P:lipopolysaccharide biosynthetic process"/>
    <property type="evidence" value="ECO:0007669"/>
    <property type="project" value="UniProtKB-KW"/>
</dbReference>
<dbReference type="InterPro" id="IPR029044">
    <property type="entry name" value="Nucleotide-diphossugar_trans"/>
</dbReference>
<dbReference type="InterPro" id="IPR001173">
    <property type="entry name" value="Glyco_trans_2-like"/>
</dbReference>
<evidence type="ECO:0000256" key="2">
    <source>
        <dbReference type="ARBA" id="ARBA00022676"/>
    </source>
</evidence>
<evidence type="ECO:0000256" key="3">
    <source>
        <dbReference type="ARBA" id="ARBA00022679"/>
    </source>
</evidence>
<dbReference type="Pfam" id="PF00535">
    <property type="entry name" value="Glycos_transf_2"/>
    <property type="match status" value="1"/>
</dbReference>
<dbReference type="AlphaFoldDB" id="A0A6M1RVX6"/>
<dbReference type="InterPro" id="IPR050256">
    <property type="entry name" value="Glycosyltransferase_2"/>
</dbReference>
<keyword evidence="7 8" id="KW-0472">Membrane</keyword>
<name>A0A6M1RVX6_9HYPH</name>
<evidence type="ECO:0000313" key="11">
    <source>
        <dbReference type="Proteomes" id="UP000477849"/>
    </source>
</evidence>
<feature type="transmembrane region" description="Helical" evidence="8">
    <location>
        <begin position="319"/>
        <end position="341"/>
    </location>
</feature>
<evidence type="ECO:0000256" key="8">
    <source>
        <dbReference type="SAM" id="Phobius"/>
    </source>
</evidence>
<dbReference type="PANTHER" id="PTHR48090">
    <property type="entry name" value="UNDECAPRENYL-PHOSPHATE 4-DEOXY-4-FORMAMIDO-L-ARABINOSE TRANSFERASE-RELATED"/>
    <property type="match status" value="1"/>
</dbReference>
<keyword evidence="1" id="KW-1003">Cell membrane</keyword>
<keyword evidence="11" id="KW-1185">Reference proteome</keyword>
<evidence type="ECO:0000313" key="10">
    <source>
        <dbReference type="EMBL" id="NGO63289.1"/>
    </source>
</evidence>
<feature type="domain" description="Glycosyltransferase 2-like" evidence="9">
    <location>
        <begin position="52"/>
        <end position="217"/>
    </location>
</feature>
<comment type="caution">
    <text evidence="10">The sequence shown here is derived from an EMBL/GenBank/DDBJ whole genome shotgun (WGS) entry which is preliminary data.</text>
</comment>
<dbReference type="SUPFAM" id="SSF53448">
    <property type="entry name" value="Nucleotide-diphospho-sugar transferases"/>
    <property type="match status" value="1"/>
</dbReference>
<evidence type="ECO:0000256" key="7">
    <source>
        <dbReference type="ARBA" id="ARBA00023136"/>
    </source>
</evidence>
<keyword evidence="3 10" id="KW-0808">Transferase</keyword>
<evidence type="ECO:0000256" key="4">
    <source>
        <dbReference type="ARBA" id="ARBA00022692"/>
    </source>
</evidence>
<dbReference type="CDD" id="cd04187">
    <property type="entry name" value="DPM1_like_bac"/>
    <property type="match status" value="1"/>
</dbReference>
<evidence type="ECO:0000256" key="5">
    <source>
        <dbReference type="ARBA" id="ARBA00022985"/>
    </source>
</evidence>
<feature type="transmembrane region" description="Helical" evidence="8">
    <location>
        <begin position="285"/>
        <end position="307"/>
    </location>
</feature>